<keyword evidence="1" id="KW-0694">RNA-binding</keyword>
<dbReference type="PANTHER" id="PTHR35800:SF1">
    <property type="entry name" value="RNA-BINDING PROTEIN KHPB"/>
    <property type="match status" value="1"/>
</dbReference>
<evidence type="ECO:0000313" key="4">
    <source>
        <dbReference type="Proteomes" id="UP000178935"/>
    </source>
</evidence>
<dbReference type="Pfam" id="PF01424">
    <property type="entry name" value="R3H"/>
    <property type="match status" value="1"/>
</dbReference>
<accession>A0A1G2JNB6</accession>
<dbReference type="SMART" id="SM00393">
    <property type="entry name" value="R3H"/>
    <property type="match status" value="1"/>
</dbReference>
<proteinExistence type="predicted"/>
<dbReference type="SUPFAM" id="SSF82708">
    <property type="entry name" value="R3H domain"/>
    <property type="match status" value="1"/>
</dbReference>
<name>A0A1G2JNB6_9BACT</name>
<evidence type="ECO:0000259" key="2">
    <source>
        <dbReference type="PROSITE" id="PS51061"/>
    </source>
</evidence>
<protein>
    <recommendedName>
        <fullName evidence="2">R3H domain-containing protein</fullName>
    </recommendedName>
</protein>
<feature type="domain" description="R3H" evidence="2">
    <location>
        <begin position="102"/>
        <end position="167"/>
    </location>
</feature>
<gene>
    <name evidence="3" type="ORF">A2561_04710</name>
</gene>
<dbReference type="Gene3D" id="3.30.300.20">
    <property type="match status" value="1"/>
</dbReference>
<dbReference type="PANTHER" id="PTHR35800">
    <property type="entry name" value="PROTEIN JAG"/>
    <property type="match status" value="1"/>
</dbReference>
<dbReference type="CDD" id="cd02644">
    <property type="entry name" value="R3H_jag"/>
    <property type="match status" value="1"/>
</dbReference>
<dbReference type="PROSITE" id="PS51061">
    <property type="entry name" value="R3H"/>
    <property type="match status" value="1"/>
</dbReference>
<dbReference type="InterPro" id="IPR036867">
    <property type="entry name" value="R3H_dom_sf"/>
</dbReference>
<dbReference type="InterPro" id="IPR039247">
    <property type="entry name" value="KhpB"/>
</dbReference>
<dbReference type="Gene3D" id="3.30.1370.50">
    <property type="entry name" value="R3H-like domain"/>
    <property type="match status" value="1"/>
</dbReference>
<dbReference type="InterPro" id="IPR004044">
    <property type="entry name" value="KH_dom_type_2"/>
</dbReference>
<dbReference type="Pfam" id="PF07650">
    <property type="entry name" value="KH_2"/>
    <property type="match status" value="1"/>
</dbReference>
<dbReference type="GO" id="GO:0003723">
    <property type="term" value="F:RNA binding"/>
    <property type="evidence" value="ECO:0007669"/>
    <property type="project" value="UniProtKB-KW"/>
</dbReference>
<dbReference type="AlphaFoldDB" id="A0A1G2JNB6"/>
<organism evidence="3 4">
    <name type="scientific">Candidatus Staskawiczbacteria bacterium RIFOXYD1_FULL_32_13</name>
    <dbReference type="NCBI Taxonomy" id="1802234"/>
    <lineage>
        <taxon>Bacteria</taxon>
        <taxon>Candidatus Staskawicziibacteriota</taxon>
    </lineage>
</organism>
<evidence type="ECO:0000256" key="1">
    <source>
        <dbReference type="ARBA" id="ARBA00022884"/>
    </source>
</evidence>
<dbReference type="InterPro" id="IPR034079">
    <property type="entry name" value="R3H_KhpB"/>
</dbReference>
<dbReference type="EMBL" id="MHPU01000020">
    <property type="protein sequence ID" value="OGZ88572.1"/>
    <property type="molecule type" value="Genomic_DNA"/>
</dbReference>
<dbReference type="InterPro" id="IPR001374">
    <property type="entry name" value="R3H_dom"/>
</dbReference>
<dbReference type="InterPro" id="IPR015946">
    <property type="entry name" value="KH_dom-like_a/b"/>
</dbReference>
<evidence type="ECO:0000313" key="3">
    <source>
        <dbReference type="EMBL" id="OGZ88572.1"/>
    </source>
</evidence>
<comment type="caution">
    <text evidence="3">The sequence shown here is derived from an EMBL/GenBank/DDBJ whole genome shotgun (WGS) entry which is preliminary data.</text>
</comment>
<sequence length="167" mass="19497">MNKEDLGKIKKIIEDFFSKMTFDIYNLDINPTSLEIEDILAEDSKKDEKDSLNLVVKSKDPQILIGENGQTLFEIQKLLRMMINKKFPNIFHLNLDINDYKKKKIDFLKKTAKELADEVMVSKVEKSMLPMSSYERRIVHSELSKRQDVKTESRGEGVNRYVVILPK</sequence>
<dbReference type="Proteomes" id="UP000178935">
    <property type="component" value="Unassembled WGS sequence"/>
</dbReference>
<reference evidence="3 4" key="1">
    <citation type="journal article" date="2016" name="Nat. Commun.">
        <title>Thousands of microbial genomes shed light on interconnected biogeochemical processes in an aquifer system.</title>
        <authorList>
            <person name="Anantharaman K."/>
            <person name="Brown C.T."/>
            <person name="Hug L.A."/>
            <person name="Sharon I."/>
            <person name="Castelle C.J."/>
            <person name="Probst A.J."/>
            <person name="Thomas B.C."/>
            <person name="Singh A."/>
            <person name="Wilkins M.J."/>
            <person name="Karaoz U."/>
            <person name="Brodie E.L."/>
            <person name="Williams K.H."/>
            <person name="Hubbard S.S."/>
            <person name="Banfield J.F."/>
        </authorList>
    </citation>
    <scope>NUCLEOTIDE SEQUENCE [LARGE SCALE GENOMIC DNA]</scope>
</reference>